<keyword evidence="3" id="KW-0804">Transcription</keyword>
<keyword evidence="6" id="KW-1185">Reference proteome</keyword>
<evidence type="ECO:0000256" key="4">
    <source>
        <dbReference type="ARBA" id="ARBA00023242"/>
    </source>
</evidence>
<reference evidence="7" key="1">
    <citation type="submission" date="2025-08" db="UniProtKB">
        <authorList>
            <consortium name="RefSeq"/>
        </authorList>
    </citation>
    <scope>IDENTIFICATION</scope>
</reference>
<dbReference type="PANTHER" id="PTHR12709">
    <property type="entry name" value="DNA-DIRECTED RNA POLYMERASE II, III"/>
    <property type="match status" value="1"/>
</dbReference>
<keyword evidence="4" id="KW-0539">Nucleus</keyword>
<keyword evidence="2" id="KW-0240">DNA-directed RNA polymerase</keyword>
<dbReference type="CTD" id="221830"/>
<evidence type="ECO:0000313" key="6">
    <source>
        <dbReference type="Proteomes" id="UP000835206"/>
    </source>
</evidence>
<protein>
    <submittedName>
        <fullName evidence="7">Uncharacterized protein LOC100643241 isoform X1</fullName>
    </submittedName>
</protein>
<dbReference type="GO" id="GO:0006362">
    <property type="term" value="P:transcription elongation by RNA polymerase I"/>
    <property type="evidence" value="ECO:0007669"/>
    <property type="project" value="TreeGrafter"/>
</dbReference>
<dbReference type="GeneID" id="100643241"/>
<name>A0A9B0F584_BOMTE</name>
<dbReference type="Proteomes" id="UP000835206">
    <property type="component" value="Chromosome 7"/>
</dbReference>
<dbReference type="InterPro" id="IPR045113">
    <property type="entry name" value="Rpb7-like"/>
</dbReference>
<dbReference type="Gene3D" id="3.30.1490.120">
    <property type="entry name" value="RNA polymerase Rpb7-like, N-terminal domain"/>
    <property type="match status" value="1"/>
</dbReference>
<accession>A0A9B0F584</accession>
<dbReference type="PANTHER" id="PTHR12709:SF5">
    <property type="entry name" value="DNA-DIRECTED RNA POLYMERASE I SUBUNIT RPA43"/>
    <property type="match status" value="1"/>
</dbReference>
<organism evidence="6 7">
    <name type="scientific">Bombus terrestris</name>
    <name type="common">Buff-tailed bumblebee</name>
    <name type="synonym">Apis terrestris</name>
    <dbReference type="NCBI Taxonomy" id="30195"/>
    <lineage>
        <taxon>Eukaryota</taxon>
        <taxon>Metazoa</taxon>
        <taxon>Ecdysozoa</taxon>
        <taxon>Arthropoda</taxon>
        <taxon>Hexapoda</taxon>
        <taxon>Insecta</taxon>
        <taxon>Pterygota</taxon>
        <taxon>Neoptera</taxon>
        <taxon>Endopterygota</taxon>
        <taxon>Hymenoptera</taxon>
        <taxon>Apocrita</taxon>
        <taxon>Aculeata</taxon>
        <taxon>Apoidea</taxon>
        <taxon>Anthophila</taxon>
        <taxon>Apidae</taxon>
        <taxon>Bombus</taxon>
        <taxon>Bombus</taxon>
    </lineage>
</organism>
<dbReference type="KEGG" id="bter:100643241"/>
<dbReference type="GO" id="GO:0005736">
    <property type="term" value="C:RNA polymerase I complex"/>
    <property type="evidence" value="ECO:0007669"/>
    <property type="project" value="TreeGrafter"/>
</dbReference>
<dbReference type="OrthoDB" id="10250504at2759"/>
<evidence type="ECO:0000256" key="1">
    <source>
        <dbReference type="ARBA" id="ARBA00004123"/>
    </source>
</evidence>
<evidence type="ECO:0000256" key="3">
    <source>
        <dbReference type="ARBA" id="ARBA00023163"/>
    </source>
</evidence>
<gene>
    <name evidence="7" type="primary">LOC100643241</name>
</gene>
<dbReference type="AlphaFoldDB" id="A0A9B0F584"/>
<evidence type="ECO:0000256" key="2">
    <source>
        <dbReference type="ARBA" id="ARBA00022478"/>
    </source>
</evidence>
<feature type="compositionally biased region" description="Basic residues" evidence="5">
    <location>
        <begin position="656"/>
        <end position="670"/>
    </location>
</feature>
<dbReference type="InterPro" id="IPR036898">
    <property type="entry name" value="RNA_pol_Rpb7-like_N_sf"/>
</dbReference>
<feature type="region of interest" description="Disordered" evidence="5">
    <location>
        <begin position="323"/>
        <end position="347"/>
    </location>
</feature>
<evidence type="ECO:0000256" key="5">
    <source>
        <dbReference type="SAM" id="MobiDB-lite"/>
    </source>
</evidence>
<feature type="region of interest" description="Disordered" evidence="5">
    <location>
        <begin position="507"/>
        <end position="537"/>
    </location>
</feature>
<feature type="region of interest" description="Disordered" evidence="5">
    <location>
        <begin position="589"/>
        <end position="626"/>
    </location>
</feature>
<proteinExistence type="predicted"/>
<feature type="region of interest" description="Disordered" evidence="5">
    <location>
        <begin position="647"/>
        <end position="682"/>
    </location>
</feature>
<comment type="subcellular location">
    <subcellularLocation>
        <location evidence="1">Nucleus</location>
    </subcellularLocation>
</comment>
<sequence length="698" mass="80593">MKFKAYTGITWSVLELTGLIEDEDSCVYFEKFKKHVGLHPFHLTNLNTALNEILSSNLNSYDPDLKGFLLAYKNPKLLTPLGEIFYDTCFIHVDTEADFYIFRPEVGCTLKGTVNKKGLDHIGILVHKTFNVSIPKPDDEENWPGDNLEIGQEARFVITLLDFSSKLPFIRGVLNADDYLRGCRLMPKSISNKRLSSENTVQNNNVLEKNVKHTKNHTFFATDSENTTDEDVAKVKKETIQWKKSEKNLKHEESITYSEKKKKDKKRDKEFKEINESKPKSIKVETVHDHYTNNLSLNSELLENEELESINLKSKVKKKSRVQHSQSWINEDNDEKPAQHLPSEISNKSILESKDDIIKIKVEHNAMIGNNIEIIPESKPKLERKSMKRKSLDDYDTSLADLNADKCIVSSRSMNKRNSKKIKMEESNDRYIHEVSDDAQDFPKKQFKKHKDSLKLETSESDQVSIKKSNILDSEVVFQNIKIKKEKNISGSENTQDEDYVEINKMSEQDPDLNTSSSTHGVEEDKNNAIKKKRRKHSKKVIIDTSTIKVEPEFEDVIKIEYGFEETAIKVENSNNIDDINEDVYSEQDVKATISSPRKKHSLNLSDDTNRSNTKRSKKEEVDKEIHSRKVKTEKFVVIDVSDIDNNDANLQNTEKKKKHSKRSLHKQLNKSREFESGNESEFDFRNVKIKTERLSDS</sequence>
<dbReference type="GO" id="GO:0006352">
    <property type="term" value="P:DNA-templated transcription initiation"/>
    <property type="evidence" value="ECO:0007669"/>
    <property type="project" value="InterPro"/>
</dbReference>
<dbReference type="RefSeq" id="XP_003396473.2">
    <property type="nucleotide sequence ID" value="XM_003396425.4"/>
</dbReference>
<dbReference type="Gene3D" id="2.40.50.1060">
    <property type="match status" value="1"/>
</dbReference>
<evidence type="ECO:0000313" key="7">
    <source>
        <dbReference type="RefSeq" id="XP_003396473.2"/>
    </source>
</evidence>